<dbReference type="InterPro" id="IPR017871">
    <property type="entry name" value="ABC_transporter-like_CS"/>
</dbReference>
<dbReference type="InterPro" id="IPR050107">
    <property type="entry name" value="ABC_carbohydrate_import_ATPase"/>
</dbReference>
<keyword evidence="3" id="KW-0762">Sugar transport</keyword>
<sequence>MLKQVENKEKSNAEQKFILEMKQVGKSFPGVRALDNINIKVKAGDVHALCGENGAGKSTLIKILSGVYPTGTYEGEIFLNGRKIELKNINDAEEQGIVCIHQELALVDELSVQENIFLGNEPNFAGLIKWEELYIKTKKILNELGLDIDPEEPVKNLGIGQKQLVEIAKALSKNAKVLILDEPTSALTEKESHTLINIVKKLQKKGVTSIYISHKLDEVLEIADSVSAIRDGEFIGTKSNKGLDKDTIIFMMVGRKLEKLYPRKERERKECGFEVKNLMVYDTQVQNKKLVDNVSFKAYKGEILGIAGLMGAGRTEMVSSIFGVFEGRGTGEVYINGEKVKINNAVDAINKGIALISEDRKSEGLVLNMTVKENISLASLDKVSKFAIYDNEELVTAKTYVDKLSVKTPGIETAVGNLSGGNQQKVVIGKWLLTQPKVLILDEPTRGIDVGAKFEIYEIINKLVDEGVIVIVISSELEEVLGISDRILVIAEGRLAADLDIKEATQEKIMYYATGGK</sequence>
<protein>
    <submittedName>
        <fullName evidence="10">Xylose import ATP-binding protein XylG</fullName>
    </submittedName>
</protein>
<evidence type="ECO:0000256" key="7">
    <source>
        <dbReference type="ARBA" id="ARBA00022967"/>
    </source>
</evidence>
<evidence type="ECO:0000256" key="5">
    <source>
        <dbReference type="ARBA" id="ARBA00022741"/>
    </source>
</evidence>
<dbReference type="InterPro" id="IPR003439">
    <property type="entry name" value="ABC_transporter-like_ATP-bd"/>
</dbReference>
<evidence type="ECO:0000256" key="2">
    <source>
        <dbReference type="ARBA" id="ARBA00022475"/>
    </source>
</evidence>
<name>A0ABQ4L265_SIMTE</name>
<dbReference type="GO" id="GO:0005524">
    <property type="term" value="F:ATP binding"/>
    <property type="evidence" value="ECO:0007669"/>
    <property type="project" value="UniProtKB-KW"/>
</dbReference>
<keyword evidence="7" id="KW-1278">Translocase</keyword>
<dbReference type="SMART" id="SM00382">
    <property type="entry name" value="AAA"/>
    <property type="match status" value="2"/>
</dbReference>
<dbReference type="Pfam" id="PF00005">
    <property type="entry name" value="ABC_tran"/>
    <property type="match status" value="2"/>
</dbReference>
<keyword evidence="2" id="KW-1003">Cell membrane</keyword>
<organism evidence="10 11">
    <name type="scientific">Siminovitchia terrae</name>
    <name type="common">Bacillus terrae</name>
    <dbReference type="NCBI Taxonomy" id="1914933"/>
    <lineage>
        <taxon>Bacteria</taxon>
        <taxon>Bacillati</taxon>
        <taxon>Bacillota</taxon>
        <taxon>Bacilli</taxon>
        <taxon>Bacillales</taxon>
        <taxon>Bacillaceae</taxon>
        <taxon>Siminovitchia</taxon>
    </lineage>
</organism>
<feature type="domain" description="ABC transporter" evidence="9">
    <location>
        <begin position="19"/>
        <end position="256"/>
    </location>
</feature>
<dbReference type="PANTHER" id="PTHR43790:SF1">
    <property type="entry name" value="XYLOSE IMPORT ATP-BINDING PROTEIN XYLG"/>
    <property type="match status" value="1"/>
</dbReference>
<keyword evidence="8" id="KW-0472">Membrane</keyword>
<evidence type="ECO:0000256" key="8">
    <source>
        <dbReference type="ARBA" id="ARBA00023136"/>
    </source>
</evidence>
<keyword evidence="6 10" id="KW-0067">ATP-binding</keyword>
<comment type="caution">
    <text evidence="10">The sequence shown here is derived from an EMBL/GenBank/DDBJ whole genome shotgun (WGS) entry which is preliminary data.</text>
</comment>
<dbReference type="SUPFAM" id="SSF52540">
    <property type="entry name" value="P-loop containing nucleoside triphosphate hydrolases"/>
    <property type="match status" value="2"/>
</dbReference>
<dbReference type="CDD" id="cd03216">
    <property type="entry name" value="ABC_Carb_Monos_I"/>
    <property type="match status" value="1"/>
</dbReference>
<dbReference type="CDD" id="cd03215">
    <property type="entry name" value="ABC_Carb_Monos_II"/>
    <property type="match status" value="1"/>
</dbReference>
<gene>
    <name evidence="10" type="primary">xylG</name>
    <name evidence="10" type="ORF">J6TS1_42380</name>
</gene>
<feature type="domain" description="ABC transporter" evidence="9">
    <location>
        <begin position="273"/>
        <end position="517"/>
    </location>
</feature>
<dbReference type="RefSeq" id="WP_280519803.1">
    <property type="nucleotide sequence ID" value="NZ_BORI01000031.1"/>
</dbReference>
<proteinExistence type="predicted"/>
<dbReference type="Proteomes" id="UP000680670">
    <property type="component" value="Unassembled WGS sequence"/>
</dbReference>
<keyword evidence="1" id="KW-0813">Transport</keyword>
<dbReference type="EMBL" id="BORJ01000014">
    <property type="protein sequence ID" value="GIN98368.1"/>
    <property type="molecule type" value="Genomic_DNA"/>
</dbReference>
<dbReference type="PANTHER" id="PTHR43790">
    <property type="entry name" value="CARBOHYDRATE TRANSPORT ATP-BINDING PROTEIN MG119-RELATED"/>
    <property type="match status" value="1"/>
</dbReference>
<evidence type="ECO:0000256" key="3">
    <source>
        <dbReference type="ARBA" id="ARBA00022597"/>
    </source>
</evidence>
<dbReference type="NCBIfam" id="NF010069">
    <property type="entry name" value="PRK13549.1"/>
    <property type="match status" value="1"/>
</dbReference>
<dbReference type="PROSITE" id="PS00211">
    <property type="entry name" value="ABC_TRANSPORTER_1"/>
    <property type="match status" value="1"/>
</dbReference>
<evidence type="ECO:0000256" key="1">
    <source>
        <dbReference type="ARBA" id="ARBA00022448"/>
    </source>
</evidence>
<dbReference type="Gene3D" id="3.40.50.300">
    <property type="entry name" value="P-loop containing nucleotide triphosphate hydrolases"/>
    <property type="match status" value="2"/>
</dbReference>
<reference evidence="10 11" key="1">
    <citation type="submission" date="2021-03" db="EMBL/GenBank/DDBJ databases">
        <title>Antimicrobial resistance genes in bacteria isolated from Japanese honey, and their potential for conferring macrolide and lincosamide resistance in the American foulbrood pathogen Paenibacillus larvae.</title>
        <authorList>
            <person name="Okamoto M."/>
            <person name="Kumagai M."/>
            <person name="Kanamori H."/>
            <person name="Takamatsu D."/>
        </authorList>
    </citation>
    <scope>NUCLEOTIDE SEQUENCE [LARGE SCALE GENOMIC DNA]</scope>
    <source>
        <strain evidence="10 11">J6TS1</strain>
    </source>
</reference>
<evidence type="ECO:0000256" key="6">
    <source>
        <dbReference type="ARBA" id="ARBA00022840"/>
    </source>
</evidence>
<evidence type="ECO:0000259" key="9">
    <source>
        <dbReference type="PROSITE" id="PS50893"/>
    </source>
</evidence>
<keyword evidence="5" id="KW-0547">Nucleotide-binding</keyword>
<dbReference type="PROSITE" id="PS50893">
    <property type="entry name" value="ABC_TRANSPORTER_2"/>
    <property type="match status" value="2"/>
</dbReference>
<keyword evidence="4" id="KW-0677">Repeat</keyword>
<keyword evidence="11" id="KW-1185">Reference proteome</keyword>
<evidence type="ECO:0000313" key="10">
    <source>
        <dbReference type="EMBL" id="GIN98368.1"/>
    </source>
</evidence>
<evidence type="ECO:0000313" key="11">
    <source>
        <dbReference type="Proteomes" id="UP000680670"/>
    </source>
</evidence>
<evidence type="ECO:0000256" key="4">
    <source>
        <dbReference type="ARBA" id="ARBA00022737"/>
    </source>
</evidence>
<dbReference type="InterPro" id="IPR027417">
    <property type="entry name" value="P-loop_NTPase"/>
</dbReference>
<dbReference type="InterPro" id="IPR003593">
    <property type="entry name" value="AAA+_ATPase"/>
</dbReference>
<accession>A0ABQ4L265</accession>